<feature type="compositionally biased region" description="Low complexity" evidence="2">
    <location>
        <begin position="50"/>
        <end position="67"/>
    </location>
</feature>
<dbReference type="InterPro" id="IPR007307">
    <property type="entry name" value="Ltv1"/>
</dbReference>
<dbReference type="PANTHER" id="PTHR21531:SF0">
    <property type="entry name" value="PROTEIN LTV1 HOMOLOG"/>
    <property type="match status" value="1"/>
</dbReference>
<evidence type="ECO:0000313" key="4">
    <source>
        <dbReference type="Proteomes" id="UP000006310"/>
    </source>
</evidence>
<comment type="similarity">
    <text evidence="1">Belongs to the LTV1 family.</text>
</comment>
<dbReference type="GO" id="GO:0032040">
    <property type="term" value="C:small-subunit processome"/>
    <property type="evidence" value="ECO:0007669"/>
    <property type="project" value="EnsemblFungi"/>
</dbReference>
<dbReference type="PANTHER" id="PTHR21531">
    <property type="entry name" value="LOW-TEMPERATURE VIABILITY PROTEIN LTV1-RELATED"/>
    <property type="match status" value="1"/>
</dbReference>
<feature type="compositionally biased region" description="Polar residues" evidence="2">
    <location>
        <begin position="475"/>
        <end position="488"/>
    </location>
</feature>
<reference evidence="4" key="2">
    <citation type="submission" date="2012-08" db="EMBL/GenBank/DDBJ databases">
        <title>Genome sequence of Kazachstania naganishii.</title>
        <authorList>
            <person name="Gordon J.L."/>
            <person name="Armisen D."/>
            <person name="Proux-Wera E."/>
            <person name="OhEigeartaigh S.S."/>
            <person name="Byrne K.P."/>
            <person name="Wolfe K.H."/>
        </authorList>
    </citation>
    <scope>NUCLEOTIDE SEQUENCE [LARGE SCALE GENOMIC DNA]</scope>
    <source>
        <strain evidence="4">ATCC MYA-139 / BCRC 22969 / CBS 8797 / CCRC 22969 / KCTC 17520 / NBRC 10181 / NCYC 3082</strain>
    </source>
</reference>
<name>J7S1U1_HUIN7</name>
<dbReference type="HOGENOM" id="CLU_028555_1_0_1"/>
<evidence type="ECO:0000313" key="3">
    <source>
        <dbReference type="EMBL" id="CCK71637.1"/>
    </source>
</evidence>
<dbReference type="AlphaFoldDB" id="J7S1U1"/>
<dbReference type="STRING" id="1071383.J7S1U1"/>
<feature type="region of interest" description="Disordered" evidence="2">
    <location>
        <begin position="42"/>
        <end position="69"/>
    </location>
</feature>
<reference evidence="3 4" key="1">
    <citation type="journal article" date="2011" name="Proc. Natl. Acad. Sci. U.S.A.">
        <title>Evolutionary erosion of yeast sex chromosomes by mating-type switching accidents.</title>
        <authorList>
            <person name="Gordon J.L."/>
            <person name="Armisen D."/>
            <person name="Proux-Wera E."/>
            <person name="Oheigeartaigh S.S."/>
            <person name="Byrne K.P."/>
            <person name="Wolfe K.H."/>
        </authorList>
    </citation>
    <scope>NUCLEOTIDE SEQUENCE [LARGE SCALE GENOMIC DNA]</scope>
    <source>
        <strain evidence="4">ATCC MYA-139 / BCRC 22969 / CBS 8797 / CCRC 22969 / KCTC 17520 / NBRC 10181 / NCYC 3082</strain>
    </source>
</reference>
<evidence type="ECO:0000256" key="1">
    <source>
        <dbReference type="ARBA" id="ARBA00009078"/>
    </source>
</evidence>
<dbReference type="GO" id="GO:0071986">
    <property type="term" value="C:Ragulator complex"/>
    <property type="evidence" value="ECO:0007669"/>
    <property type="project" value="EnsemblFungi"/>
</dbReference>
<protein>
    <recommendedName>
        <fullName evidence="5">Protein LTV1</fullName>
    </recommendedName>
</protein>
<dbReference type="GO" id="GO:1904669">
    <property type="term" value="P:ATP export"/>
    <property type="evidence" value="ECO:0007669"/>
    <property type="project" value="EnsemblFungi"/>
</dbReference>
<feature type="region of interest" description="Disordered" evidence="2">
    <location>
        <begin position="451"/>
        <end position="488"/>
    </location>
</feature>
<dbReference type="GO" id="GO:0006970">
    <property type="term" value="P:response to osmotic stress"/>
    <property type="evidence" value="ECO:0007669"/>
    <property type="project" value="EnsemblFungi"/>
</dbReference>
<dbReference type="eggNOG" id="KOG2637">
    <property type="taxonomic scope" value="Eukaryota"/>
</dbReference>
<dbReference type="GO" id="GO:0032456">
    <property type="term" value="P:endocytic recycling"/>
    <property type="evidence" value="ECO:0007669"/>
    <property type="project" value="EnsemblFungi"/>
</dbReference>
<dbReference type="EMBL" id="HE978321">
    <property type="protein sequence ID" value="CCK71637.1"/>
    <property type="molecule type" value="Genomic_DNA"/>
</dbReference>
<proteinExistence type="inferred from homology"/>
<dbReference type="RefSeq" id="XP_022465882.1">
    <property type="nucleotide sequence ID" value="XM_022609491.1"/>
</dbReference>
<dbReference type="GO" id="GO:0034599">
    <property type="term" value="P:cellular response to oxidative stress"/>
    <property type="evidence" value="ECO:0007669"/>
    <property type="project" value="EnsemblFungi"/>
</dbReference>
<evidence type="ECO:0000256" key="2">
    <source>
        <dbReference type="SAM" id="MobiDB-lite"/>
    </source>
</evidence>
<dbReference type="KEGG" id="kng:KNAG_0H02230"/>
<gene>
    <name evidence="3" type="primary">KNAG0H02230</name>
    <name evidence="3" type="ordered locus">KNAG_0H02230</name>
</gene>
<accession>J7S1U1</accession>
<dbReference type="GO" id="GO:0031902">
    <property type="term" value="C:late endosome membrane"/>
    <property type="evidence" value="ECO:0007669"/>
    <property type="project" value="EnsemblFungi"/>
</dbReference>
<feature type="region of interest" description="Disordered" evidence="2">
    <location>
        <begin position="294"/>
        <end position="369"/>
    </location>
</feature>
<organism evidence="3 4">
    <name type="scientific">Huiozyma naganishii (strain ATCC MYA-139 / BCRC 22969 / CBS 8797 / KCTC 17520 / NBRC 10181 / NCYC 3082 / Yp74L-3)</name>
    <name type="common">Yeast</name>
    <name type="synonym">Kazachstania naganishii</name>
    <dbReference type="NCBI Taxonomy" id="1071383"/>
    <lineage>
        <taxon>Eukaryota</taxon>
        <taxon>Fungi</taxon>
        <taxon>Dikarya</taxon>
        <taxon>Ascomycota</taxon>
        <taxon>Saccharomycotina</taxon>
        <taxon>Saccharomycetes</taxon>
        <taxon>Saccharomycetales</taxon>
        <taxon>Saccharomycetaceae</taxon>
        <taxon>Huiozyma</taxon>
    </lineage>
</organism>
<dbReference type="GO" id="GO:0005829">
    <property type="term" value="C:cytosol"/>
    <property type="evidence" value="ECO:0007669"/>
    <property type="project" value="TreeGrafter"/>
</dbReference>
<dbReference type="GO" id="GO:0042274">
    <property type="term" value="P:ribosomal small subunit biogenesis"/>
    <property type="evidence" value="ECO:0007669"/>
    <property type="project" value="EnsemblFungi"/>
</dbReference>
<evidence type="ECO:0008006" key="5">
    <source>
        <dbReference type="Google" id="ProtNLM"/>
    </source>
</evidence>
<feature type="compositionally biased region" description="Basic residues" evidence="2">
    <location>
        <begin position="339"/>
        <end position="353"/>
    </location>
</feature>
<feature type="compositionally biased region" description="Low complexity" evidence="2">
    <location>
        <begin position="355"/>
        <end position="369"/>
    </location>
</feature>
<dbReference type="GO" id="GO:0000056">
    <property type="term" value="P:ribosomal small subunit export from nucleus"/>
    <property type="evidence" value="ECO:0007669"/>
    <property type="project" value="EnsemblFungi"/>
</dbReference>
<dbReference type="OMA" id="TAQHFTL"/>
<dbReference type="Pfam" id="PF04180">
    <property type="entry name" value="LTV"/>
    <property type="match status" value="1"/>
</dbReference>
<keyword evidence="4" id="KW-1185">Reference proteome</keyword>
<dbReference type="GO" id="GO:0030688">
    <property type="term" value="C:preribosome, small subunit precursor"/>
    <property type="evidence" value="ECO:0007669"/>
    <property type="project" value="EnsemblFungi"/>
</dbReference>
<feature type="compositionally biased region" description="Acidic residues" evidence="2">
    <location>
        <begin position="305"/>
        <end position="325"/>
    </location>
</feature>
<dbReference type="OrthoDB" id="5852896at2759"/>
<dbReference type="GeneID" id="34527369"/>
<dbReference type="Proteomes" id="UP000006310">
    <property type="component" value="Chromosome 8"/>
</dbReference>
<sequence length="488" mass="55281">MSGKFSKKNSQRYVVVHRPHDDPNYYDAGRSQHVFVPVEDKNAEHRARNAPSAPAMPTAPAAPAAPAVSKNENAGTAALYGIEFDDSKYDYTKHLRPIGANPDSVFIPSKTSAQGGSVGKKQNIEDLFVEPGYKEEQRAAANVKPRRIMPFGNSKENTEYLKHQQDVTDDIKGFRPDMNPALREVLEALEDEAYVVNDDIVVKRQPKTSEGARSGAEAEEDDEDDIFAELMGGGEAVDEDEFAEEFDEWDNVDYDNYEDEKYQTELNQFDKLDNLEDLTHIDYQTDVRRFQAQSKLEKEGFGSDNDFDSDEEEQNEGEEEEEQDAFGDLPGDIQLKSAKNNKKSKRKERRKKGAMSDISGFSMSSSAIARTETMTVLDDKYENIIGGYENYEEEQEEDENENYKPFDMTAERPDFESMLDDFLDNYELEGGGRKLVKKDEELQKFKDAADEVSKGKLSKKRNLQKQQQKEKSKSNVNTITNSLTGLTL</sequence>